<accession>A9UUH0</accession>
<dbReference type="InterPro" id="IPR033199">
    <property type="entry name" value="DDAH-like"/>
</dbReference>
<feature type="active site" description="Proton donor" evidence="3">
    <location>
        <position position="171"/>
    </location>
</feature>
<dbReference type="GO" id="GO:0006525">
    <property type="term" value="P:arginine metabolic process"/>
    <property type="evidence" value="ECO:0000318"/>
    <property type="project" value="GO_Central"/>
</dbReference>
<dbReference type="OMA" id="KNVCSMG"/>
<dbReference type="PANTHER" id="PTHR12737:SF9">
    <property type="entry name" value="DIMETHYLARGININASE"/>
    <property type="match status" value="1"/>
</dbReference>
<dbReference type="InParanoid" id="A9UUH0"/>
<proteinExistence type="inferred from homology"/>
<dbReference type="GO" id="GO:0016597">
    <property type="term" value="F:amino acid binding"/>
    <property type="evidence" value="ECO:0000318"/>
    <property type="project" value="GO_Central"/>
</dbReference>
<dbReference type="Pfam" id="PF19420">
    <property type="entry name" value="DDAH_eukar"/>
    <property type="match status" value="1"/>
</dbReference>
<organism evidence="4 5">
    <name type="scientific">Monosiga brevicollis</name>
    <name type="common">Choanoflagellate</name>
    <dbReference type="NCBI Taxonomy" id="81824"/>
    <lineage>
        <taxon>Eukaryota</taxon>
        <taxon>Choanoflagellata</taxon>
        <taxon>Craspedida</taxon>
        <taxon>Salpingoecidae</taxon>
        <taxon>Monosiga</taxon>
    </lineage>
</organism>
<dbReference type="FunFam" id="3.75.10.10:FF:000004">
    <property type="entry name" value="N(G),N(G)-dimethylarginine dimethylaminohydrolase 1"/>
    <property type="match status" value="1"/>
</dbReference>
<gene>
    <name evidence="4" type="ORF">MONBRDRAFT_15669</name>
</gene>
<evidence type="ECO:0000256" key="1">
    <source>
        <dbReference type="ARBA" id="ARBA00008532"/>
    </source>
</evidence>
<feature type="active site" description="Nucleophile" evidence="3">
    <location>
        <position position="268"/>
    </location>
</feature>
<dbReference type="EMBL" id="CH991546">
    <property type="protein sequence ID" value="EDQ90900.1"/>
    <property type="molecule type" value="Genomic_DNA"/>
</dbReference>
<dbReference type="GO" id="GO:0000052">
    <property type="term" value="P:citrulline metabolic process"/>
    <property type="evidence" value="ECO:0000318"/>
    <property type="project" value="GO_Central"/>
</dbReference>
<dbReference type="GO" id="GO:0016403">
    <property type="term" value="F:dimethylargininase activity"/>
    <property type="evidence" value="ECO:0000318"/>
    <property type="project" value="GO_Central"/>
</dbReference>
<evidence type="ECO:0000256" key="2">
    <source>
        <dbReference type="ARBA" id="ARBA00022801"/>
    </source>
</evidence>
<comment type="similarity">
    <text evidence="1">Belongs to the DDAH family.</text>
</comment>
<evidence type="ECO:0000313" key="5">
    <source>
        <dbReference type="Proteomes" id="UP000001357"/>
    </source>
</evidence>
<dbReference type="SUPFAM" id="SSF55909">
    <property type="entry name" value="Pentein"/>
    <property type="match status" value="1"/>
</dbReference>
<evidence type="ECO:0000256" key="3">
    <source>
        <dbReference type="PIRSR" id="PIRSR633199-1"/>
    </source>
</evidence>
<dbReference type="Proteomes" id="UP000001357">
    <property type="component" value="Unassembled WGS sequence"/>
</dbReference>
<dbReference type="FunCoup" id="A9UUH0">
    <property type="interactions" value="365"/>
</dbReference>
<dbReference type="KEGG" id="mbr:MONBRDRAFT_15669"/>
<dbReference type="PANTHER" id="PTHR12737">
    <property type="entry name" value="DIMETHYLARGININE DIMETHYLAMINOHYDROLASE"/>
    <property type="match status" value="1"/>
</dbReference>
<dbReference type="Gene3D" id="3.75.10.10">
    <property type="entry name" value="L-arginine/glycine Amidinotransferase, Chain A"/>
    <property type="match status" value="1"/>
</dbReference>
<keyword evidence="5" id="KW-1185">Reference proteome</keyword>
<name>A9UUH0_MONBE</name>
<sequence length="274" mass="29598">MQRGLHVLTRQVSPSFAQALQAQPARLDVQACMEEHEQYLDLMRAVPDVEVLEVHADADCPDCVFIEDIVVHCQGTTIVTNPGSRSRRPEAVSFLDWLTLQPAELRAILGRLLVMPNDDGATLDGGDVLQIEDHVFVGQSARSNVGGLEFLQAALPGMVVVPVKVPSSTLHLKSLITATTNGLVAHQSEAGEEVAREVSHHVPHLPVYFTPSLASANVVQLGSSLLVNPMTPEDYHVLSELAEHGSSQLYLRTLHTPEVNKADGALTCCSVIIS</sequence>
<dbReference type="GeneID" id="5889655"/>
<reference evidence="4 5" key="1">
    <citation type="journal article" date="2008" name="Nature">
        <title>The genome of the choanoflagellate Monosiga brevicollis and the origin of metazoans.</title>
        <authorList>
            <consortium name="JGI Sequencing"/>
            <person name="King N."/>
            <person name="Westbrook M.J."/>
            <person name="Young S.L."/>
            <person name="Kuo A."/>
            <person name="Abedin M."/>
            <person name="Chapman J."/>
            <person name="Fairclough S."/>
            <person name="Hellsten U."/>
            <person name="Isogai Y."/>
            <person name="Letunic I."/>
            <person name="Marr M."/>
            <person name="Pincus D."/>
            <person name="Putnam N."/>
            <person name="Rokas A."/>
            <person name="Wright K.J."/>
            <person name="Zuzow R."/>
            <person name="Dirks W."/>
            <person name="Good M."/>
            <person name="Goodstein D."/>
            <person name="Lemons D."/>
            <person name="Li W."/>
            <person name="Lyons J.B."/>
            <person name="Morris A."/>
            <person name="Nichols S."/>
            <person name="Richter D.J."/>
            <person name="Salamov A."/>
            <person name="Bork P."/>
            <person name="Lim W.A."/>
            <person name="Manning G."/>
            <person name="Miller W.T."/>
            <person name="McGinnis W."/>
            <person name="Shapiro H."/>
            <person name="Tjian R."/>
            <person name="Grigoriev I.V."/>
            <person name="Rokhsar D."/>
        </authorList>
    </citation>
    <scope>NUCLEOTIDE SEQUENCE [LARGE SCALE GENOMIC DNA]</scope>
    <source>
        <strain evidence="5">MX1 / ATCC 50154</strain>
    </source>
</reference>
<keyword evidence="2" id="KW-0378">Hydrolase</keyword>
<dbReference type="GO" id="GO:0045429">
    <property type="term" value="P:positive regulation of nitric oxide biosynthetic process"/>
    <property type="evidence" value="ECO:0000318"/>
    <property type="project" value="GO_Central"/>
</dbReference>
<dbReference type="AlphaFoldDB" id="A9UUH0"/>
<evidence type="ECO:0000313" key="4">
    <source>
        <dbReference type="EMBL" id="EDQ90900.1"/>
    </source>
</evidence>
<protein>
    <submittedName>
        <fullName evidence="4">Uncharacterized protein</fullName>
    </submittedName>
</protein>
<dbReference type="eggNOG" id="ENOG502QWPA">
    <property type="taxonomic scope" value="Eukaryota"/>
</dbReference>
<dbReference type="STRING" id="81824.A9UUH0"/>
<dbReference type="RefSeq" id="XP_001744197.1">
    <property type="nucleotide sequence ID" value="XM_001744145.1"/>
</dbReference>